<dbReference type="Pfam" id="PF00483">
    <property type="entry name" value="NTP_transferase"/>
    <property type="match status" value="1"/>
</dbReference>
<dbReference type="STRING" id="1802401.A3B21_00330"/>
<dbReference type="Gene3D" id="3.90.550.10">
    <property type="entry name" value="Spore Coat Polysaccharide Biosynthesis Protein SpsA, Chain A"/>
    <property type="match status" value="1"/>
</dbReference>
<organism evidence="4 5">
    <name type="scientific">Candidatus Uhrbacteria bacterium RIFCSPLOWO2_01_FULL_47_24</name>
    <dbReference type="NCBI Taxonomy" id="1802401"/>
    <lineage>
        <taxon>Bacteria</taxon>
        <taxon>Candidatus Uhriibacteriota</taxon>
    </lineage>
</organism>
<dbReference type="PIRSF" id="PIRSF028162">
    <property type="entry name" value="BcbE_prd"/>
    <property type="match status" value="1"/>
</dbReference>
<dbReference type="GO" id="GO:0016779">
    <property type="term" value="F:nucleotidyltransferase activity"/>
    <property type="evidence" value="ECO:0007669"/>
    <property type="project" value="UniProtKB-KW"/>
</dbReference>
<accession>A0A1F7UUL4</accession>
<feature type="domain" description="Nucleotidyl transferase" evidence="3">
    <location>
        <begin position="25"/>
        <end position="242"/>
    </location>
</feature>
<dbReference type="PANTHER" id="PTHR43584">
    <property type="entry name" value="NUCLEOTIDYL TRANSFERASE"/>
    <property type="match status" value="1"/>
</dbReference>
<comment type="caution">
    <text evidence="4">The sequence shown here is derived from an EMBL/GenBank/DDBJ whole genome shotgun (WGS) entry which is preliminary data.</text>
</comment>
<dbReference type="Proteomes" id="UP000176897">
    <property type="component" value="Unassembled WGS sequence"/>
</dbReference>
<evidence type="ECO:0000256" key="1">
    <source>
        <dbReference type="ARBA" id="ARBA00022679"/>
    </source>
</evidence>
<evidence type="ECO:0000313" key="5">
    <source>
        <dbReference type="Proteomes" id="UP000176897"/>
    </source>
</evidence>
<keyword evidence="1" id="KW-0808">Transferase</keyword>
<keyword evidence="2" id="KW-0548">Nucleotidyltransferase</keyword>
<reference evidence="4 5" key="1">
    <citation type="journal article" date="2016" name="Nat. Commun.">
        <title>Thousands of microbial genomes shed light on interconnected biogeochemical processes in an aquifer system.</title>
        <authorList>
            <person name="Anantharaman K."/>
            <person name="Brown C.T."/>
            <person name="Hug L.A."/>
            <person name="Sharon I."/>
            <person name="Castelle C.J."/>
            <person name="Probst A.J."/>
            <person name="Thomas B.C."/>
            <person name="Singh A."/>
            <person name="Wilkins M.J."/>
            <person name="Karaoz U."/>
            <person name="Brodie E.L."/>
            <person name="Williams K.H."/>
            <person name="Hubbard S.S."/>
            <person name="Banfield J.F."/>
        </authorList>
    </citation>
    <scope>NUCLEOTIDE SEQUENCE [LARGE SCALE GENOMIC DNA]</scope>
</reference>
<sequence length="255" mass="28865">MKVVFPIAGRGSRFQKVAHLRPEFALPKPLIEVAGKPMVAWAIETIQRMVYFDPKDCIFVCLQEQEDQNQISKKLREIIGSEIAVCFTPEVTEGAACTALLTKPLIDTEEDVLFMDCDHFILCEKFKQAREQALKGEIAGLIPTIESTNPAFSYSQTDERGQVIRTAEKELISTHASVGIYYFTQGRDFVWAAEQMIKKNLRHGSNQEFYMCPAYNELLAAGKRVKTVPAEVWLTLGTPEDLDVFAKSEYAIKYR</sequence>
<dbReference type="EMBL" id="MGEJ01000007">
    <property type="protein sequence ID" value="OGL81357.1"/>
    <property type="molecule type" value="Genomic_DNA"/>
</dbReference>
<protein>
    <recommendedName>
        <fullName evidence="3">Nucleotidyl transferase domain-containing protein</fullName>
    </recommendedName>
</protein>
<dbReference type="InterPro" id="IPR005835">
    <property type="entry name" value="NTP_transferase_dom"/>
</dbReference>
<evidence type="ECO:0000259" key="3">
    <source>
        <dbReference type="Pfam" id="PF00483"/>
    </source>
</evidence>
<dbReference type="CDD" id="cd04183">
    <property type="entry name" value="GT2_BcE_like"/>
    <property type="match status" value="1"/>
</dbReference>
<dbReference type="InterPro" id="IPR050065">
    <property type="entry name" value="GlmU-like"/>
</dbReference>
<gene>
    <name evidence="4" type="ORF">A3B21_00330</name>
</gene>
<evidence type="ECO:0000256" key="2">
    <source>
        <dbReference type="ARBA" id="ARBA00022695"/>
    </source>
</evidence>
<evidence type="ECO:0000313" key="4">
    <source>
        <dbReference type="EMBL" id="OGL81357.1"/>
    </source>
</evidence>
<dbReference type="PANTHER" id="PTHR43584:SF8">
    <property type="entry name" value="N-ACETYLMURAMATE ALPHA-1-PHOSPHATE URIDYLYLTRANSFERASE"/>
    <property type="match status" value="1"/>
</dbReference>
<dbReference type="InterPro" id="IPR016873">
    <property type="entry name" value="Caps_polysacc_synth_BcbE_prd"/>
</dbReference>
<dbReference type="AlphaFoldDB" id="A0A1F7UUL4"/>
<dbReference type="InterPro" id="IPR029044">
    <property type="entry name" value="Nucleotide-diphossugar_trans"/>
</dbReference>
<proteinExistence type="predicted"/>
<name>A0A1F7UUL4_9BACT</name>
<dbReference type="SUPFAM" id="SSF53448">
    <property type="entry name" value="Nucleotide-diphospho-sugar transferases"/>
    <property type="match status" value="1"/>
</dbReference>